<reference evidence="1 2" key="1">
    <citation type="submission" date="2018-11" db="EMBL/GenBank/DDBJ databases">
        <authorList>
            <consortium name="Pathogen Informatics"/>
        </authorList>
    </citation>
    <scope>NUCLEOTIDE SEQUENCE [LARGE SCALE GENOMIC DNA]</scope>
    <source>
        <strain>Denwood</strain>
        <strain evidence="2">Zambia</strain>
    </source>
</reference>
<name>A0A183P0W1_9TREM</name>
<protein>
    <submittedName>
        <fullName evidence="1">Uncharacterized protein</fullName>
    </submittedName>
</protein>
<evidence type="ECO:0000313" key="1">
    <source>
        <dbReference type="EMBL" id="VDP42413.1"/>
    </source>
</evidence>
<organism evidence="1 2">
    <name type="scientific">Schistosoma mattheei</name>
    <dbReference type="NCBI Taxonomy" id="31246"/>
    <lineage>
        <taxon>Eukaryota</taxon>
        <taxon>Metazoa</taxon>
        <taxon>Spiralia</taxon>
        <taxon>Lophotrochozoa</taxon>
        <taxon>Platyhelminthes</taxon>
        <taxon>Trematoda</taxon>
        <taxon>Digenea</taxon>
        <taxon>Strigeidida</taxon>
        <taxon>Schistosomatoidea</taxon>
        <taxon>Schistosomatidae</taxon>
        <taxon>Schistosoma</taxon>
    </lineage>
</organism>
<gene>
    <name evidence="1" type="ORF">SMTD_LOCUS7997</name>
</gene>
<evidence type="ECO:0000313" key="2">
    <source>
        <dbReference type="Proteomes" id="UP000269396"/>
    </source>
</evidence>
<keyword evidence="2" id="KW-1185">Reference proteome</keyword>
<sequence>MPEYKYSVVQLTVQLLHKVHHLNASKRMYSLLMAVKAILEYRQFRLILLMVCITLHLNKIDLMVMDSVRNVMLLGHT</sequence>
<accession>A0A183P0W1</accession>
<dbReference type="Proteomes" id="UP000269396">
    <property type="component" value="Unassembled WGS sequence"/>
</dbReference>
<dbReference type="EMBL" id="UZAL01028612">
    <property type="protein sequence ID" value="VDP42413.1"/>
    <property type="molecule type" value="Genomic_DNA"/>
</dbReference>
<dbReference type="AlphaFoldDB" id="A0A183P0W1"/>
<proteinExistence type="predicted"/>